<dbReference type="RefSeq" id="WP_136013106.1">
    <property type="nucleotide sequence ID" value="NZ_SRYE01000005.1"/>
</dbReference>
<dbReference type="Proteomes" id="UP000310263">
    <property type="component" value="Unassembled WGS sequence"/>
</dbReference>
<dbReference type="Gene3D" id="3.40.50.1000">
    <property type="entry name" value="HAD superfamily/HAD-like"/>
    <property type="match status" value="1"/>
</dbReference>
<name>A0A4S2F2H0_9ACTN</name>
<dbReference type="Pfam" id="PF13242">
    <property type="entry name" value="Hydrolase_like"/>
    <property type="match status" value="1"/>
</dbReference>
<evidence type="ECO:0000313" key="3">
    <source>
        <dbReference type="Proteomes" id="UP000310263"/>
    </source>
</evidence>
<accession>A0A4S2F2H0</accession>
<dbReference type="InterPro" id="IPR010021">
    <property type="entry name" value="PGPP1/Gep4"/>
</dbReference>
<reference evidence="2 3" key="1">
    <citation type="submission" date="2019-04" db="EMBL/GenBank/DDBJ databases">
        <title>Microbes associate with the intestines of laboratory mice.</title>
        <authorList>
            <person name="Navarre W."/>
            <person name="Wong E."/>
            <person name="Huang K."/>
            <person name="Tropini C."/>
            <person name="Ng K."/>
            <person name="Yu B."/>
        </authorList>
    </citation>
    <scope>NUCLEOTIDE SEQUENCE [LARGE SCALE GENOMIC DNA]</scope>
    <source>
        <strain evidence="2 3">NM07_P-09</strain>
    </source>
</reference>
<sequence>MPLATPWMRVHAISDIPVSALVDHNIRLVLVDRDNTCVPGDASSAPASVAAWIDRVKAASIAVCFVSNNFHSAQVEASAQELGISRVDHAMKPAPFALWHACKRMGVPRSQTVLIGDQVFTDLMAARLAGIPSILVDPQSTKELWYTRIFRQMEKLALKDTSYHQAAPSTPEASAAHLAEKPVCPLQDAH</sequence>
<keyword evidence="3" id="KW-1185">Reference proteome</keyword>
<organism evidence="2 3">
    <name type="scientific">Muricaecibacterium torontonense</name>
    <dbReference type="NCBI Taxonomy" id="3032871"/>
    <lineage>
        <taxon>Bacteria</taxon>
        <taxon>Bacillati</taxon>
        <taxon>Actinomycetota</taxon>
        <taxon>Coriobacteriia</taxon>
        <taxon>Coriobacteriales</taxon>
        <taxon>Atopobiaceae</taxon>
        <taxon>Muricaecibacterium</taxon>
    </lineage>
</organism>
<dbReference type="InterPro" id="IPR023214">
    <property type="entry name" value="HAD_sf"/>
</dbReference>
<protein>
    <submittedName>
        <fullName evidence="2">YqeG family HAD IIIA-type phosphatase</fullName>
    </submittedName>
</protein>
<evidence type="ECO:0000313" key="2">
    <source>
        <dbReference type="EMBL" id="TGY61384.1"/>
    </source>
</evidence>
<dbReference type="InterPro" id="IPR036412">
    <property type="entry name" value="HAD-like_sf"/>
</dbReference>
<proteinExistence type="predicted"/>
<evidence type="ECO:0000256" key="1">
    <source>
        <dbReference type="SAM" id="MobiDB-lite"/>
    </source>
</evidence>
<comment type="caution">
    <text evidence="2">The sequence shown here is derived from an EMBL/GenBank/DDBJ whole genome shotgun (WGS) entry which is preliminary data.</text>
</comment>
<dbReference type="SUPFAM" id="SSF56784">
    <property type="entry name" value="HAD-like"/>
    <property type="match status" value="1"/>
</dbReference>
<dbReference type="EMBL" id="SRYE01000005">
    <property type="protein sequence ID" value="TGY61384.1"/>
    <property type="molecule type" value="Genomic_DNA"/>
</dbReference>
<gene>
    <name evidence="2" type="ORF">E5334_08215</name>
</gene>
<dbReference type="GO" id="GO:0008962">
    <property type="term" value="F:phosphatidylglycerophosphatase activity"/>
    <property type="evidence" value="ECO:0007669"/>
    <property type="project" value="InterPro"/>
</dbReference>
<feature type="region of interest" description="Disordered" evidence="1">
    <location>
        <begin position="169"/>
        <end position="190"/>
    </location>
</feature>
<dbReference type="AlphaFoldDB" id="A0A4S2F2H0"/>
<dbReference type="OrthoDB" id="9787572at2"/>
<dbReference type="NCBIfam" id="TIGR01668">
    <property type="entry name" value="YqeG_hyp_ppase"/>
    <property type="match status" value="1"/>
</dbReference>